<evidence type="ECO:0000313" key="2">
    <source>
        <dbReference type="Proteomes" id="UP000002191"/>
    </source>
</evidence>
<reference evidence="2" key="1">
    <citation type="submission" date="2010-12" db="EMBL/GenBank/DDBJ databases">
        <title>Complete sequence of Desulfovibrio aespoeensis Aspo-2.</title>
        <authorList>
            <consortium name="US DOE Joint Genome Institute"/>
            <person name="Lucas S."/>
            <person name="Copeland A."/>
            <person name="Lapidus A."/>
            <person name="Cheng J.-F."/>
            <person name="Goodwin L."/>
            <person name="Pitluck S."/>
            <person name="Chertkov O."/>
            <person name="Misra M."/>
            <person name="Detter J.C."/>
            <person name="Han C."/>
            <person name="Tapia R."/>
            <person name="Land M."/>
            <person name="Hauser L."/>
            <person name="Kyrpides N."/>
            <person name="Ivanova N."/>
            <person name="Ovchinnikova G."/>
            <person name="Pedersen K."/>
            <person name="Jagevall S."/>
            <person name="Hazen T."/>
            <person name="Woyke T."/>
        </authorList>
    </citation>
    <scope>NUCLEOTIDE SEQUENCE [LARGE SCALE GENOMIC DNA]</scope>
    <source>
        <strain evidence="2">ATCC 700646 / DSM 10631 / Aspo-2</strain>
    </source>
</reference>
<keyword evidence="2" id="KW-1185">Reference proteome</keyword>
<proteinExistence type="predicted"/>
<dbReference type="HOGENOM" id="CLU_1400518_0_0_7"/>
<dbReference type="EMBL" id="CP002431">
    <property type="protein sequence ID" value="ADU62291.1"/>
    <property type="molecule type" value="Genomic_DNA"/>
</dbReference>
<dbReference type="RefSeq" id="WP_013514222.1">
    <property type="nucleotide sequence ID" value="NC_014844.1"/>
</dbReference>
<dbReference type="STRING" id="643562.Daes_1277"/>
<name>E6VUQ0_PSEA9</name>
<evidence type="ECO:0000313" key="1">
    <source>
        <dbReference type="EMBL" id="ADU62291.1"/>
    </source>
</evidence>
<reference evidence="1 2" key="2">
    <citation type="journal article" date="2014" name="Genome Announc.">
        <title>Complete Genome Sequence of the Subsurface, Mesophilic Sulfate-Reducing Bacterium Desulfovibrio aespoeensis Aspo-2.</title>
        <authorList>
            <person name="Pedersen K."/>
            <person name="Bengtsson A."/>
            <person name="Edlund J."/>
            <person name="Rabe L."/>
            <person name="Hazen T."/>
            <person name="Chakraborty R."/>
            <person name="Goodwin L."/>
            <person name="Shapiro N."/>
        </authorList>
    </citation>
    <scope>NUCLEOTIDE SEQUENCE [LARGE SCALE GENOMIC DNA]</scope>
    <source>
        <strain evidence="2">ATCC 700646 / DSM 10631 / Aspo-2</strain>
    </source>
</reference>
<dbReference type="KEGG" id="das:Daes_1277"/>
<dbReference type="Proteomes" id="UP000002191">
    <property type="component" value="Chromosome"/>
</dbReference>
<accession>E6VUQ0</accession>
<sequence>MKVEIYLATLTQEFYASKPGTKWWPAVHSVVEEGATRWWPAVHSVVEEGATRWWPAVHAEVVRSETKWWPAVHAPVERAETKWWPAVHQVADERTWPSVYSSKPEKWKSATTGPVKSAHPLGRVIIREEEFGAIVFDPISQVVLKADADAAKAIAAIAAGEAPKDIFRSFKADEDVQKQFISVLRKVGLWDETK</sequence>
<gene>
    <name evidence="1" type="ordered locus">Daes_1277</name>
</gene>
<dbReference type="AlphaFoldDB" id="E6VUQ0"/>
<protein>
    <submittedName>
        <fullName evidence="1">Uncharacterized protein</fullName>
    </submittedName>
</protein>
<organism evidence="1 2">
    <name type="scientific">Pseudodesulfovibrio aespoeensis (strain ATCC 700646 / DSM 10631 / Aspo-2)</name>
    <name type="common">Desulfovibrio aespoeensis</name>
    <dbReference type="NCBI Taxonomy" id="643562"/>
    <lineage>
        <taxon>Bacteria</taxon>
        <taxon>Pseudomonadati</taxon>
        <taxon>Thermodesulfobacteriota</taxon>
        <taxon>Desulfovibrionia</taxon>
        <taxon>Desulfovibrionales</taxon>
        <taxon>Desulfovibrionaceae</taxon>
    </lineage>
</organism>